<accession>A0ABP7KXK5</accession>
<evidence type="ECO:0000313" key="4">
    <source>
        <dbReference type="EMBL" id="GAA3890607.1"/>
    </source>
</evidence>
<dbReference type="SMART" id="SM00247">
    <property type="entry name" value="XTALbg"/>
    <property type="match status" value="1"/>
</dbReference>
<proteinExistence type="inferred from homology"/>
<comment type="similarity">
    <text evidence="1">Belongs to the beta/gamma-crystallin family.</text>
</comment>
<dbReference type="SUPFAM" id="SSF49695">
    <property type="entry name" value="gamma-Crystallin-like"/>
    <property type="match status" value="1"/>
</dbReference>
<dbReference type="InterPro" id="IPR001064">
    <property type="entry name" value="Beta/gamma_crystallin"/>
</dbReference>
<reference evidence="5" key="1">
    <citation type="journal article" date="2019" name="Int. J. Syst. Evol. Microbiol.">
        <title>The Global Catalogue of Microorganisms (GCM) 10K type strain sequencing project: providing services to taxonomists for standard genome sequencing and annotation.</title>
        <authorList>
            <consortium name="The Broad Institute Genomics Platform"/>
            <consortium name="The Broad Institute Genome Sequencing Center for Infectious Disease"/>
            <person name="Wu L."/>
            <person name="Ma J."/>
        </authorList>
    </citation>
    <scope>NUCLEOTIDE SEQUENCE [LARGE SCALE GENOMIC DNA]</scope>
    <source>
        <strain evidence="5">JCM 16578</strain>
    </source>
</reference>
<dbReference type="InterPro" id="IPR008979">
    <property type="entry name" value="Galactose-bd-like_sf"/>
</dbReference>
<keyword evidence="2" id="KW-0677">Repeat</keyword>
<dbReference type="Gene3D" id="2.60.20.10">
    <property type="entry name" value="Crystallins"/>
    <property type="match status" value="1"/>
</dbReference>
<dbReference type="InterPro" id="IPR011024">
    <property type="entry name" value="G_crystallin-like"/>
</dbReference>
<dbReference type="Proteomes" id="UP001501563">
    <property type="component" value="Unassembled WGS sequence"/>
</dbReference>
<sequence length="187" mass="19447">MSRAGRPRVDLGAEYAVSAAVLNWEVAYGKAYRIQVSDDSTHWTDAYSTTTGQGGTETVSVNKNARYVRMQGVTPATQYGYSLWEFEIYGTALAGPGTGGATVYGDAGYGGPSATFGAGSYDLPALQAKGIDNDSISSLRVPAGYTVTGYSDAGFSGTAWTYSSDTTELTASGSNDMISSLRVTSGS</sequence>
<protein>
    <recommendedName>
        <fullName evidence="3">F5/8 type C domain-containing protein</fullName>
    </recommendedName>
</protein>
<comment type="caution">
    <text evidence="4">The sequence shown here is derived from an EMBL/GenBank/DDBJ whole genome shotgun (WGS) entry which is preliminary data.</text>
</comment>
<organism evidence="4 5">
    <name type="scientific">Streptomyces lannensis</name>
    <dbReference type="NCBI Taxonomy" id="766498"/>
    <lineage>
        <taxon>Bacteria</taxon>
        <taxon>Bacillati</taxon>
        <taxon>Actinomycetota</taxon>
        <taxon>Actinomycetes</taxon>
        <taxon>Kitasatosporales</taxon>
        <taxon>Streptomycetaceae</taxon>
        <taxon>Streptomyces</taxon>
    </lineage>
</organism>
<name>A0ABP7KXK5_9ACTN</name>
<evidence type="ECO:0000256" key="2">
    <source>
        <dbReference type="ARBA" id="ARBA00022737"/>
    </source>
</evidence>
<feature type="domain" description="F5/8 type C" evidence="3">
    <location>
        <begin position="1"/>
        <end position="91"/>
    </location>
</feature>
<dbReference type="Gene3D" id="2.60.120.260">
    <property type="entry name" value="Galactose-binding domain-like"/>
    <property type="match status" value="1"/>
</dbReference>
<dbReference type="InterPro" id="IPR000421">
    <property type="entry name" value="FA58C"/>
</dbReference>
<gene>
    <name evidence="4" type="ORF">GCM10022207_67750</name>
</gene>
<evidence type="ECO:0000259" key="3">
    <source>
        <dbReference type="PROSITE" id="PS50022"/>
    </source>
</evidence>
<dbReference type="SUPFAM" id="SSF49785">
    <property type="entry name" value="Galactose-binding domain-like"/>
    <property type="match status" value="1"/>
</dbReference>
<dbReference type="EMBL" id="BAAAZA010000026">
    <property type="protein sequence ID" value="GAA3890607.1"/>
    <property type="molecule type" value="Genomic_DNA"/>
</dbReference>
<dbReference type="RefSeq" id="WP_425579125.1">
    <property type="nucleotide sequence ID" value="NZ_BAAAZA010000026.1"/>
</dbReference>
<evidence type="ECO:0000256" key="1">
    <source>
        <dbReference type="ARBA" id="ARBA00009646"/>
    </source>
</evidence>
<evidence type="ECO:0000313" key="5">
    <source>
        <dbReference type="Proteomes" id="UP001501563"/>
    </source>
</evidence>
<dbReference type="PROSITE" id="PS50022">
    <property type="entry name" value="FA58C_3"/>
    <property type="match status" value="1"/>
</dbReference>
<dbReference type="Pfam" id="PF22633">
    <property type="entry name" value="F5_F8_type_C_2"/>
    <property type="match status" value="1"/>
</dbReference>
<keyword evidence="5" id="KW-1185">Reference proteome</keyword>